<dbReference type="Proteomes" id="UP000246073">
    <property type="component" value="Unassembled WGS sequence"/>
</dbReference>
<dbReference type="SUPFAM" id="SSF56349">
    <property type="entry name" value="DNA breaking-rejoining enzymes"/>
    <property type="match status" value="1"/>
</dbReference>
<dbReference type="InterPro" id="IPR013762">
    <property type="entry name" value="Integrase-like_cat_sf"/>
</dbReference>
<dbReference type="GO" id="GO:0003677">
    <property type="term" value="F:DNA binding"/>
    <property type="evidence" value="ECO:0007669"/>
    <property type="project" value="InterPro"/>
</dbReference>
<proteinExistence type="predicted"/>
<dbReference type="EMBL" id="OOFM01000005">
    <property type="protein sequence ID" value="SPL64459.1"/>
    <property type="molecule type" value="Genomic_DNA"/>
</dbReference>
<reference evidence="3" key="1">
    <citation type="submission" date="2017-12" db="EMBL/GenBank/DDBJ databases">
        <authorList>
            <person name="Diaz M."/>
        </authorList>
    </citation>
    <scope>NUCLEOTIDE SEQUENCE [LARGE SCALE GENOMIC DNA]</scope>
    <source>
        <strain evidence="3">FI11154</strain>
    </source>
</reference>
<dbReference type="GO" id="GO:0006310">
    <property type="term" value="P:DNA recombination"/>
    <property type="evidence" value="ECO:0007669"/>
    <property type="project" value="UniProtKB-KW"/>
</dbReference>
<evidence type="ECO:0000256" key="1">
    <source>
        <dbReference type="ARBA" id="ARBA00023172"/>
    </source>
</evidence>
<dbReference type="InterPro" id="IPR011010">
    <property type="entry name" value="DNA_brk_join_enz"/>
</dbReference>
<evidence type="ECO:0000313" key="3">
    <source>
        <dbReference type="Proteomes" id="UP000246073"/>
    </source>
</evidence>
<accession>A0A2P9HK50</accession>
<organism evidence="2 3">
    <name type="scientific">Ochrobactrum soli</name>
    <dbReference type="NCBI Taxonomy" id="2448455"/>
    <lineage>
        <taxon>Bacteria</taxon>
        <taxon>Pseudomonadati</taxon>
        <taxon>Pseudomonadota</taxon>
        <taxon>Alphaproteobacteria</taxon>
        <taxon>Hyphomicrobiales</taxon>
        <taxon>Brucellaceae</taxon>
        <taxon>Brucella/Ochrobactrum group</taxon>
        <taxon>Ochrobactrum</taxon>
    </lineage>
</organism>
<gene>
    <name evidence="2" type="ORF">OHAE_326</name>
</gene>
<evidence type="ECO:0000313" key="2">
    <source>
        <dbReference type="EMBL" id="SPL64459.1"/>
    </source>
</evidence>
<name>A0A2P9HK50_9HYPH</name>
<sequence>MELNAPGLKRRPNKDGTVRHYWVASAVSKNAKDYPQKTVPVFGSDEEIAHRCRVLSSELKLWLSNRGLGPKPLYDGSLKSLIKVYRETEESPYHNIKHNTREMYDESLDLLIETVGTRQLSRLSGLDFQRWYNKLKEPAAHTEKEIQLAKKAGTKLEPKPERVRRAYKAMQMLRIVVKFGIVANVTECARLAVVLEQMRFHVPPARTERITFQQVEAICAKAIEQGRLSIALAQALQFELTLRQVDVIGLWEPLEDRDEGQGIVSGRRRWTGGLAWSHIDANGILSKVTTKTGQVAEHDTTAYPFLRSILDHVPQEKRIGPMIVDESTGLPYRDRQRFARVWRSIANECGVPRDVWNRDSRAGGVTEGSDAGANIEHLRHHANHANIATTARYNRNTIEKTRTVAELRVAHRTPKNV</sequence>
<dbReference type="AlphaFoldDB" id="A0A2P9HK50"/>
<protein>
    <submittedName>
        <fullName evidence="2">Phage integrase</fullName>
    </submittedName>
</protein>
<dbReference type="Gene3D" id="1.10.443.10">
    <property type="entry name" value="Intergrase catalytic core"/>
    <property type="match status" value="1"/>
</dbReference>
<keyword evidence="1" id="KW-0233">DNA recombination</keyword>
<dbReference type="GO" id="GO:0015074">
    <property type="term" value="P:DNA integration"/>
    <property type="evidence" value="ECO:0007669"/>
    <property type="project" value="InterPro"/>
</dbReference>